<proteinExistence type="predicted"/>
<sequence>MKNIIKPDYDRLASIFALPVLTEQTSFLLIEMNFGYIVMMAAPVFTKKRVTHALKREICRAVV</sequence>
<dbReference type="Proteomes" id="UP001164746">
    <property type="component" value="Chromosome 17"/>
</dbReference>
<keyword evidence="1" id="KW-0472">Membrane</keyword>
<keyword evidence="3" id="KW-1185">Reference proteome</keyword>
<protein>
    <submittedName>
        <fullName evidence="2">Uncharacterized protein</fullName>
    </submittedName>
</protein>
<keyword evidence="1" id="KW-1133">Transmembrane helix</keyword>
<evidence type="ECO:0000313" key="3">
    <source>
        <dbReference type="Proteomes" id="UP001164746"/>
    </source>
</evidence>
<evidence type="ECO:0000313" key="2">
    <source>
        <dbReference type="EMBL" id="WAR30950.1"/>
    </source>
</evidence>
<evidence type="ECO:0000256" key="1">
    <source>
        <dbReference type="SAM" id="Phobius"/>
    </source>
</evidence>
<reference evidence="2" key="1">
    <citation type="submission" date="2022-11" db="EMBL/GenBank/DDBJ databases">
        <title>Centuries of genome instability and evolution in soft-shell clam transmissible cancer (bioRxiv).</title>
        <authorList>
            <person name="Hart S.F.M."/>
            <person name="Yonemitsu M.A."/>
            <person name="Giersch R.M."/>
            <person name="Beal B.F."/>
            <person name="Arriagada G."/>
            <person name="Davis B.W."/>
            <person name="Ostrander E.A."/>
            <person name="Goff S.P."/>
            <person name="Metzger M.J."/>
        </authorList>
    </citation>
    <scope>NUCLEOTIDE SEQUENCE</scope>
    <source>
        <strain evidence="2">MELC-2E11</strain>
        <tissue evidence="2">Siphon/mantle</tissue>
    </source>
</reference>
<gene>
    <name evidence="2" type="ORF">MAR_033492</name>
</gene>
<keyword evidence="1" id="KW-0812">Transmembrane</keyword>
<accession>A0ABY7G965</accession>
<name>A0ABY7G965_MYAAR</name>
<organism evidence="2 3">
    <name type="scientific">Mya arenaria</name>
    <name type="common">Soft-shell clam</name>
    <dbReference type="NCBI Taxonomy" id="6604"/>
    <lineage>
        <taxon>Eukaryota</taxon>
        <taxon>Metazoa</taxon>
        <taxon>Spiralia</taxon>
        <taxon>Lophotrochozoa</taxon>
        <taxon>Mollusca</taxon>
        <taxon>Bivalvia</taxon>
        <taxon>Autobranchia</taxon>
        <taxon>Heteroconchia</taxon>
        <taxon>Euheterodonta</taxon>
        <taxon>Imparidentia</taxon>
        <taxon>Neoheterodontei</taxon>
        <taxon>Myida</taxon>
        <taxon>Myoidea</taxon>
        <taxon>Myidae</taxon>
        <taxon>Mya</taxon>
    </lineage>
</organism>
<dbReference type="EMBL" id="CP111028">
    <property type="protein sequence ID" value="WAR30950.1"/>
    <property type="molecule type" value="Genomic_DNA"/>
</dbReference>
<feature type="transmembrane region" description="Helical" evidence="1">
    <location>
        <begin position="27"/>
        <end position="46"/>
    </location>
</feature>